<protein>
    <submittedName>
        <fullName evidence="1">CLUMA_CG018774, isoform A</fullName>
    </submittedName>
</protein>
<dbReference type="EMBL" id="CVRI01000065">
    <property type="protein sequence ID" value="CRL05745.1"/>
    <property type="molecule type" value="Genomic_DNA"/>
</dbReference>
<organism evidence="1 2">
    <name type="scientific">Clunio marinus</name>
    <dbReference type="NCBI Taxonomy" id="568069"/>
    <lineage>
        <taxon>Eukaryota</taxon>
        <taxon>Metazoa</taxon>
        <taxon>Ecdysozoa</taxon>
        <taxon>Arthropoda</taxon>
        <taxon>Hexapoda</taxon>
        <taxon>Insecta</taxon>
        <taxon>Pterygota</taxon>
        <taxon>Neoptera</taxon>
        <taxon>Endopterygota</taxon>
        <taxon>Diptera</taxon>
        <taxon>Nematocera</taxon>
        <taxon>Chironomoidea</taxon>
        <taxon>Chironomidae</taxon>
        <taxon>Clunio</taxon>
    </lineage>
</organism>
<reference evidence="1 2" key="1">
    <citation type="submission" date="2015-04" db="EMBL/GenBank/DDBJ databases">
        <authorList>
            <person name="Syromyatnikov M.Y."/>
            <person name="Popov V.N."/>
        </authorList>
    </citation>
    <scope>NUCLEOTIDE SEQUENCE [LARGE SCALE GENOMIC DNA]</scope>
</reference>
<name>A0A1J1J4E9_9DIPT</name>
<keyword evidence="2" id="KW-1185">Reference proteome</keyword>
<dbReference type="AlphaFoldDB" id="A0A1J1J4E9"/>
<sequence>MKGSKKKTKTSEIPDIRNRKIRIAKNFFSTPRSTRFSNKKKTNFATRRRNENFFLADKREMSGGNDDRKVLNFFKNLSISQF</sequence>
<evidence type="ECO:0000313" key="1">
    <source>
        <dbReference type="EMBL" id="CRL05745.1"/>
    </source>
</evidence>
<gene>
    <name evidence="1" type="ORF">CLUMA_CG018774</name>
</gene>
<evidence type="ECO:0000313" key="2">
    <source>
        <dbReference type="Proteomes" id="UP000183832"/>
    </source>
</evidence>
<proteinExistence type="predicted"/>
<accession>A0A1J1J4E9</accession>
<dbReference type="Proteomes" id="UP000183832">
    <property type="component" value="Unassembled WGS sequence"/>
</dbReference>